<dbReference type="InterPro" id="IPR036770">
    <property type="entry name" value="Ankyrin_rpt-contain_sf"/>
</dbReference>
<organism evidence="1 2">
    <name type="scientific">Acanthamoeba polyphaga mimivirus Kroon</name>
    <dbReference type="NCBI Taxonomy" id="3069720"/>
    <lineage>
        <taxon>Viruses</taxon>
        <taxon>Varidnaviria</taxon>
        <taxon>Bamfordvirae</taxon>
        <taxon>Nucleocytoviricota</taxon>
        <taxon>Megaviricetes</taxon>
        <taxon>Imitervirales</taxon>
        <taxon>Mimiviridae</taxon>
        <taxon>Megamimivirinae</taxon>
        <taxon>Mimivirus</taxon>
        <taxon>Mimivirus lagoaense</taxon>
    </lineage>
</organism>
<accession>A0A0G2Y1Z7</accession>
<proteinExistence type="predicted"/>
<evidence type="ECO:0000313" key="2">
    <source>
        <dbReference type="Proteomes" id="UP000240461"/>
    </source>
</evidence>
<dbReference type="SUPFAM" id="SSF48403">
    <property type="entry name" value="Ankyrin repeat"/>
    <property type="match status" value="1"/>
</dbReference>
<protein>
    <recommendedName>
        <fullName evidence="3">Ankyrin repeat protein</fullName>
    </recommendedName>
</protein>
<dbReference type="EMBL" id="KM982402">
    <property type="protein sequence ID" value="AKI79745.1"/>
    <property type="molecule type" value="Genomic_DNA"/>
</dbReference>
<dbReference type="Proteomes" id="UP000240461">
    <property type="component" value="Segment"/>
</dbReference>
<sequence length="42" mass="4646">MVNQGCNIRVLDDYAVRVAYSNGHLDVVEYLITQGTELTSST</sequence>
<reference evidence="1 2" key="1">
    <citation type="submission" date="2014-10" db="EMBL/GenBank/DDBJ databases">
        <title>Pan-genome analysis of Brazilian lineage A amoebal mimiviruses.</title>
        <authorList>
            <person name="Assis F.L."/>
            <person name="Abrahao J.S."/>
            <person name="Kroon E.G."/>
            <person name="Dornas F.P."/>
            <person name="Andrade K.R."/>
            <person name="Borato P.V.M."/>
            <person name="Pilotto M.R."/>
            <person name="Benamar S."/>
            <person name="LaScola B."/>
            <person name="Colson P."/>
        </authorList>
    </citation>
    <scope>NUCLEOTIDE SEQUENCE [LARGE SCALE GENOMIC DNA]</scope>
    <source>
        <strain evidence="1 2">Kroon</strain>
    </source>
</reference>
<name>A0A0G2Y1Z7_9VIRU</name>
<keyword evidence="2" id="KW-1185">Reference proteome</keyword>
<dbReference type="KEGG" id="vg:80513543"/>
<evidence type="ECO:0000313" key="1">
    <source>
        <dbReference type="EMBL" id="AKI79745.1"/>
    </source>
</evidence>
<evidence type="ECO:0008006" key="3">
    <source>
        <dbReference type="Google" id="ProtNLM"/>
    </source>
</evidence>